<dbReference type="RefSeq" id="WP_204376775.1">
    <property type="nucleotide sequence ID" value="NZ_LPWD01000465.1"/>
</dbReference>
<keyword evidence="1" id="KW-0472">Membrane</keyword>
<keyword evidence="1" id="KW-0812">Transmembrane</keyword>
<dbReference type="Proteomes" id="UP000095042">
    <property type="component" value="Unassembled WGS sequence"/>
</dbReference>
<dbReference type="AlphaFoldDB" id="A0A1E3VMV5"/>
<feature type="transmembrane region" description="Helical" evidence="1">
    <location>
        <begin position="31"/>
        <end position="52"/>
    </location>
</feature>
<evidence type="ECO:0000313" key="2">
    <source>
        <dbReference type="EMBL" id="ODR94865.1"/>
    </source>
</evidence>
<keyword evidence="1" id="KW-1133">Transmembrane helix</keyword>
<dbReference type="EMBL" id="LPWD01000465">
    <property type="protein sequence ID" value="ODR94865.1"/>
    <property type="molecule type" value="Genomic_DNA"/>
</dbReference>
<feature type="transmembrane region" description="Helical" evidence="1">
    <location>
        <begin position="64"/>
        <end position="82"/>
    </location>
</feature>
<feature type="transmembrane region" description="Helical" evidence="1">
    <location>
        <begin position="102"/>
        <end position="129"/>
    </location>
</feature>
<accession>A0A1E3VMV5</accession>
<keyword evidence="3" id="KW-1185">Reference proteome</keyword>
<sequence length="142" mass="15657">MSVILLANFIWEVLQLPLYTIWESGSRREIAFAVLHCTAGDLLIAALTLGFAHLALGSNWPSGHFWRVAAGATGLGVAYTAFSEWLNTSVERNWAYSDVMPIVPLAGVEIGLSPLLQWAIIPPLGFVFVRWQQTMAQSRDLT</sequence>
<protein>
    <submittedName>
        <fullName evidence="2">Uncharacterized protein</fullName>
    </submittedName>
</protein>
<organism evidence="2 3">
    <name type="scientific">Methyloceanibacter marginalis</name>
    <dbReference type="NCBI Taxonomy" id="1774971"/>
    <lineage>
        <taxon>Bacteria</taxon>
        <taxon>Pseudomonadati</taxon>
        <taxon>Pseudomonadota</taxon>
        <taxon>Alphaproteobacteria</taxon>
        <taxon>Hyphomicrobiales</taxon>
        <taxon>Hyphomicrobiaceae</taxon>
        <taxon>Methyloceanibacter</taxon>
    </lineage>
</organism>
<evidence type="ECO:0000256" key="1">
    <source>
        <dbReference type="SAM" id="Phobius"/>
    </source>
</evidence>
<name>A0A1E3VMV5_9HYPH</name>
<gene>
    <name evidence="2" type="ORF">AUC71_05020</name>
</gene>
<reference evidence="2 3" key="1">
    <citation type="journal article" date="2016" name="Environ. Microbiol.">
        <title>New Methyloceanibacter diversity from North Sea sediments includes methanotroph containing solely the soluble methane monooxygenase.</title>
        <authorList>
            <person name="Vekeman B."/>
            <person name="Kerckhof F.M."/>
            <person name="Cremers G."/>
            <person name="de Vos P."/>
            <person name="Vandamme P."/>
            <person name="Boon N."/>
            <person name="Op den Camp H.J."/>
            <person name="Heylen K."/>
        </authorList>
    </citation>
    <scope>NUCLEOTIDE SEQUENCE [LARGE SCALE GENOMIC DNA]</scope>
    <source>
        <strain evidence="2 3">R-67177</strain>
    </source>
</reference>
<proteinExistence type="predicted"/>
<comment type="caution">
    <text evidence="2">The sequence shown here is derived from an EMBL/GenBank/DDBJ whole genome shotgun (WGS) entry which is preliminary data.</text>
</comment>
<evidence type="ECO:0000313" key="3">
    <source>
        <dbReference type="Proteomes" id="UP000095042"/>
    </source>
</evidence>